<gene>
    <name evidence="14" type="ORF">ACJRO7_024182</name>
</gene>
<sequence>MNISAFLTSAGINIGLCVVLLLLYSLLRKQPSNFCVYFVRRLAQARQKCIDSLWFDRFVPSPSWILKAWETSEDEILSTAGLDAVVFIRILVFSLRVFSIAAFVCMFLVLPLNYHGQQMHHKEIAFESLEVFSIGNVKEGSKWLWAHCLALYIISCSAWLLLYFEYRSIANMRLAHIKASAMNPSHFTVLVRSIPWSPEDSYSDSVEKFFSNYHLLTYLGHQMVYRCGTVQKLMGDAEMMCRMMRSENRAVECKQNLFNCGPCGGPSQAFRMLSTGPESVQGKSVCRDLDTSTREEVAAAFVFFKTRYAADVASQVPQSSNPMLWVTDLAPEPHDVYWSNLCIPFKQLWIRRIATLLAAIVFMFLFLIPVTFVQGLTQLDTLHHTFPFLRGLLKKKFMSQLVTGYLPSVVLMLFLYTVPPTMMLFSTVEGCISRSRRKKSACHKVLCFTIWNVFFVNVLSGSVISQLNVFSSPKDIPAQLARAVPAQASFFMTYIFTSGLASLSSEVMQPLALLWNLIRRFILRKKDDLYDKPLSFPYHIEVPRVLLFGLLGFTFSILAPLMLPFLLAYFLLAFLVYRNQILNVYSPTYETGGQLWPTVHNTTIFSLVLMQIIALGVFGLKRSPVASGFTIPLIICSLLFNEYCRQRFHPIFKNSAAQMLIDMDRQDEQSGRTEEIHRQLRSAYCQFKSGHSDQSDNGKSIRDSEEEKPGLIHPMLGRLPLPGINDLIAWLSVLFRRGLQQSE</sequence>
<keyword evidence="7" id="KW-0406">Ion transport</keyword>
<dbReference type="Pfam" id="PF13967">
    <property type="entry name" value="RSN1_TM"/>
    <property type="match status" value="1"/>
</dbReference>
<evidence type="ECO:0008006" key="16">
    <source>
        <dbReference type="Google" id="ProtNLM"/>
    </source>
</evidence>
<feature type="transmembrane region" description="Helical" evidence="10">
    <location>
        <begin position="397"/>
        <end position="416"/>
    </location>
</feature>
<feature type="transmembrane region" description="Helical" evidence="10">
    <location>
        <begin position="6"/>
        <end position="27"/>
    </location>
</feature>
<feature type="domain" description="CSC1/OSCA1-like cytosolic" evidence="13">
    <location>
        <begin position="186"/>
        <end position="340"/>
    </location>
</feature>
<comment type="caution">
    <text evidence="14">The sequence shown here is derived from an EMBL/GenBank/DDBJ whole genome shotgun (WGS) entry which is preliminary data.</text>
</comment>
<dbReference type="PANTHER" id="PTHR13018:SF117">
    <property type="entry name" value="CSC1-LIKE PROTEIN RXW8"/>
    <property type="match status" value="1"/>
</dbReference>
<keyword evidence="5" id="KW-0106">Calcium</keyword>
<evidence type="ECO:0000256" key="4">
    <source>
        <dbReference type="ARBA" id="ARBA00022692"/>
    </source>
</evidence>
<accession>A0ABD3K4Y8</accession>
<evidence type="ECO:0000313" key="15">
    <source>
        <dbReference type="Proteomes" id="UP001634007"/>
    </source>
</evidence>
<evidence type="ECO:0000259" key="13">
    <source>
        <dbReference type="Pfam" id="PF14703"/>
    </source>
</evidence>
<name>A0ABD3K4Y8_EUCGL</name>
<evidence type="ECO:0000256" key="2">
    <source>
        <dbReference type="ARBA" id="ARBA00007779"/>
    </source>
</evidence>
<feature type="transmembrane region" description="Helical" evidence="10">
    <location>
        <begin position="445"/>
        <end position="470"/>
    </location>
</feature>
<evidence type="ECO:0000259" key="11">
    <source>
        <dbReference type="Pfam" id="PF02714"/>
    </source>
</evidence>
<dbReference type="Pfam" id="PF02714">
    <property type="entry name" value="RSN1_7TM"/>
    <property type="match status" value="1"/>
</dbReference>
<evidence type="ECO:0000256" key="6">
    <source>
        <dbReference type="ARBA" id="ARBA00022989"/>
    </source>
</evidence>
<comment type="subcellular location">
    <subcellularLocation>
        <location evidence="1">Membrane</location>
        <topology evidence="1">Multi-pass membrane protein</topology>
    </subcellularLocation>
</comment>
<keyword evidence="8 10" id="KW-0472">Membrane</keyword>
<keyword evidence="15" id="KW-1185">Reference proteome</keyword>
<feature type="domain" description="CSC1/OSCA1-like 7TM region" evidence="11">
    <location>
        <begin position="351"/>
        <end position="618"/>
    </location>
</feature>
<comment type="similarity">
    <text evidence="2">Belongs to the CSC1 (TC 1.A.17) family.</text>
</comment>
<keyword evidence="9" id="KW-0407">Ion channel</keyword>
<dbReference type="InterPro" id="IPR045122">
    <property type="entry name" value="Csc1-like"/>
</dbReference>
<dbReference type="InterPro" id="IPR003864">
    <property type="entry name" value="CSC1/OSCA1-like_7TM"/>
</dbReference>
<keyword evidence="4 10" id="KW-0812">Transmembrane</keyword>
<feature type="transmembrane region" description="Helical" evidence="10">
    <location>
        <begin position="143"/>
        <end position="164"/>
    </location>
</feature>
<evidence type="ECO:0000256" key="8">
    <source>
        <dbReference type="ARBA" id="ARBA00023136"/>
    </source>
</evidence>
<feature type="domain" description="CSC1/OSCA1-like N-terminal transmembrane" evidence="12">
    <location>
        <begin position="5"/>
        <end position="165"/>
    </location>
</feature>
<evidence type="ECO:0000256" key="3">
    <source>
        <dbReference type="ARBA" id="ARBA00022448"/>
    </source>
</evidence>
<dbReference type="PANTHER" id="PTHR13018">
    <property type="entry name" value="PROBABLE MEMBRANE PROTEIN DUF221-RELATED"/>
    <property type="match status" value="1"/>
</dbReference>
<feature type="transmembrane region" description="Helical" evidence="10">
    <location>
        <begin position="545"/>
        <end position="578"/>
    </location>
</feature>
<feature type="transmembrane region" description="Helical" evidence="10">
    <location>
        <begin position="353"/>
        <end position="377"/>
    </location>
</feature>
<evidence type="ECO:0000256" key="9">
    <source>
        <dbReference type="ARBA" id="ARBA00023303"/>
    </source>
</evidence>
<feature type="transmembrane region" description="Helical" evidence="10">
    <location>
        <begin position="625"/>
        <end position="643"/>
    </location>
</feature>
<organism evidence="14 15">
    <name type="scientific">Eucalyptus globulus</name>
    <name type="common">Tasmanian blue gum</name>
    <dbReference type="NCBI Taxonomy" id="34317"/>
    <lineage>
        <taxon>Eukaryota</taxon>
        <taxon>Viridiplantae</taxon>
        <taxon>Streptophyta</taxon>
        <taxon>Embryophyta</taxon>
        <taxon>Tracheophyta</taxon>
        <taxon>Spermatophyta</taxon>
        <taxon>Magnoliopsida</taxon>
        <taxon>eudicotyledons</taxon>
        <taxon>Gunneridae</taxon>
        <taxon>Pentapetalae</taxon>
        <taxon>rosids</taxon>
        <taxon>malvids</taxon>
        <taxon>Myrtales</taxon>
        <taxon>Myrtaceae</taxon>
        <taxon>Myrtoideae</taxon>
        <taxon>Eucalypteae</taxon>
        <taxon>Eucalyptus</taxon>
    </lineage>
</organism>
<evidence type="ECO:0000256" key="10">
    <source>
        <dbReference type="SAM" id="Phobius"/>
    </source>
</evidence>
<evidence type="ECO:0000259" key="12">
    <source>
        <dbReference type="Pfam" id="PF13967"/>
    </source>
</evidence>
<evidence type="ECO:0000313" key="14">
    <source>
        <dbReference type="EMBL" id="KAL3734980.1"/>
    </source>
</evidence>
<dbReference type="AlphaFoldDB" id="A0ABD3K4Y8"/>
<dbReference type="GO" id="GO:0016020">
    <property type="term" value="C:membrane"/>
    <property type="evidence" value="ECO:0007669"/>
    <property type="project" value="UniProtKB-SubCell"/>
</dbReference>
<dbReference type="EMBL" id="JBJKBG010000006">
    <property type="protein sequence ID" value="KAL3734980.1"/>
    <property type="molecule type" value="Genomic_DNA"/>
</dbReference>
<evidence type="ECO:0000256" key="7">
    <source>
        <dbReference type="ARBA" id="ARBA00023065"/>
    </source>
</evidence>
<dbReference type="EMBL" id="JBJKBG010000006">
    <property type="protein sequence ID" value="KAL3734982.1"/>
    <property type="molecule type" value="Genomic_DNA"/>
</dbReference>
<dbReference type="Proteomes" id="UP001634007">
    <property type="component" value="Unassembled WGS sequence"/>
</dbReference>
<dbReference type="GO" id="GO:0034220">
    <property type="term" value="P:monoatomic ion transmembrane transport"/>
    <property type="evidence" value="ECO:0007669"/>
    <property type="project" value="UniProtKB-KW"/>
</dbReference>
<dbReference type="InterPro" id="IPR027815">
    <property type="entry name" value="CSC1/OSCA1-like_cyt"/>
</dbReference>
<protein>
    <recommendedName>
        <fullName evidence="16">CSC1-like protein RXW8</fullName>
    </recommendedName>
</protein>
<keyword evidence="3" id="KW-0813">Transport</keyword>
<feature type="transmembrane region" description="Helical" evidence="10">
    <location>
        <begin position="598"/>
        <end position="618"/>
    </location>
</feature>
<dbReference type="Pfam" id="PF14703">
    <property type="entry name" value="PHM7_cyt"/>
    <property type="match status" value="1"/>
</dbReference>
<dbReference type="InterPro" id="IPR032880">
    <property type="entry name" value="CSC1/OSCA1-like_N"/>
</dbReference>
<evidence type="ECO:0000256" key="5">
    <source>
        <dbReference type="ARBA" id="ARBA00022837"/>
    </source>
</evidence>
<evidence type="ECO:0000256" key="1">
    <source>
        <dbReference type="ARBA" id="ARBA00004141"/>
    </source>
</evidence>
<reference evidence="14 15" key="1">
    <citation type="submission" date="2024-11" db="EMBL/GenBank/DDBJ databases">
        <title>Chromosome-level genome assembly of Eucalyptus globulus Labill. provides insights into its genome evolution.</title>
        <authorList>
            <person name="Li X."/>
        </authorList>
    </citation>
    <scope>NUCLEOTIDE SEQUENCE [LARGE SCALE GENOMIC DNA]</scope>
    <source>
        <strain evidence="14">CL2024</strain>
        <tissue evidence="14">Fresh tender leaves</tissue>
    </source>
</reference>
<keyword evidence="6 10" id="KW-1133">Transmembrane helix</keyword>
<feature type="transmembrane region" description="Helical" evidence="10">
    <location>
        <begin position="86"/>
        <end position="110"/>
    </location>
</feature>
<proteinExistence type="inferred from homology"/>